<dbReference type="PANTHER" id="PTHR23503:SF8">
    <property type="entry name" value="FACILITATED GLUCOSE TRANSPORTER PROTEIN 1"/>
    <property type="match status" value="1"/>
</dbReference>
<dbReference type="InterPro" id="IPR020846">
    <property type="entry name" value="MFS_dom"/>
</dbReference>
<keyword evidence="3" id="KW-1003">Cell membrane</keyword>
<dbReference type="InterPro" id="IPR036259">
    <property type="entry name" value="MFS_trans_sf"/>
</dbReference>
<dbReference type="PROSITE" id="PS50850">
    <property type="entry name" value="MFS"/>
    <property type="match status" value="1"/>
</dbReference>
<dbReference type="PROSITE" id="PS00217">
    <property type="entry name" value="SUGAR_TRANSPORT_2"/>
    <property type="match status" value="1"/>
</dbReference>
<name>A0A3M7SK71_BRAPC</name>
<dbReference type="Pfam" id="PF00083">
    <property type="entry name" value="Sugar_tr"/>
    <property type="match status" value="1"/>
</dbReference>
<evidence type="ECO:0000256" key="8">
    <source>
        <dbReference type="SAM" id="Coils"/>
    </source>
</evidence>
<keyword evidence="12" id="KW-1185">Reference proteome</keyword>
<keyword evidence="11" id="KW-0762">Sugar transport</keyword>
<evidence type="ECO:0000256" key="3">
    <source>
        <dbReference type="ARBA" id="ARBA00022475"/>
    </source>
</evidence>
<evidence type="ECO:0000256" key="7">
    <source>
        <dbReference type="RuleBase" id="RU003346"/>
    </source>
</evidence>
<keyword evidence="2 7" id="KW-0813">Transport</keyword>
<feature type="transmembrane region" description="Helical" evidence="9">
    <location>
        <begin position="174"/>
        <end position="194"/>
    </location>
</feature>
<dbReference type="Gene3D" id="1.20.1250.20">
    <property type="entry name" value="MFS general substrate transporter like domains"/>
    <property type="match status" value="1"/>
</dbReference>
<feature type="domain" description="Major facilitator superfamily (MFS) profile" evidence="10">
    <location>
        <begin position="36"/>
        <end position="570"/>
    </location>
</feature>
<feature type="transmembrane region" description="Helical" evidence="9">
    <location>
        <begin position="420"/>
        <end position="443"/>
    </location>
</feature>
<feature type="transmembrane region" description="Helical" evidence="9">
    <location>
        <begin position="296"/>
        <end position="319"/>
    </location>
</feature>
<feature type="transmembrane region" description="Helical" evidence="9">
    <location>
        <begin position="477"/>
        <end position="504"/>
    </location>
</feature>
<evidence type="ECO:0000256" key="4">
    <source>
        <dbReference type="ARBA" id="ARBA00022692"/>
    </source>
</evidence>
<sequence length="603" mass="67047">MTREEDQNNEVYQNLTQKADASGPINHKWTLYLALCCITVTTSSLIFGYNIGATNLPTPLIKQFFVQNYFAQFFNQSLEYKALDGQIGRLNALESKYNENKDIKTSLESNETQIEEAENGLNLLKEELNLDSVDSIEGQLAEMRLKLNETGAELEAKRGEFNEAKVKVDAFQTLIWTVTTALFVVGGMIGAFTSKYVSDYFGRKKGIIFHHLFTVSGAVLVLIAPYVKTPECVIVSRFIYGIQGGMSCGLIPTYLSEISPANLRGATGVVHQLCVTIGILVAQTLGFRQLMGTADLWHFLLAIPLIPCLIGTLSLLLFFPESPRALLINNGDENAATQALRRLRNSNNVSAEIEEMSNEAKETKSDEAISLKDLFTLSELRWPLITGLVLQLAQQLCGINAIFFYSEGIFRNASIQESDIQYAVFLTGFINVICTIVCVPLIDRLGRKPLLVYPMIVIIFDFILLTIFLTLQDKGMIFSYLSIVCIIVFIMCFAVGLGPIPFLYVAECFRQDARSAALAICMFTNWVANLVLTLTFPYLAQLLANYVFLVFTVIVGIAVIVILKKVPETKGRSTEEIMAHFQGRKVPKYTGDESGKLMANSKV</sequence>
<keyword evidence="6 9" id="KW-0472">Membrane</keyword>
<dbReference type="GO" id="GO:1990539">
    <property type="term" value="P:fructose import across plasma membrane"/>
    <property type="evidence" value="ECO:0007669"/>
    <property type="project" value="UniProtKB-ARBA"/>
</dbReference>
<dbReference type="SUPFAM" id="SSF103473">
    <property type="entry name" value="MFS general substrate transporter"/>
    <property type="match status" value="1"/>
</dbReference>
<dbReference type="GO" id="GO:0005886">
    <property type="term" value="C:plasma membrane"/>
    <property type="evidence" value="ECO:0007669"/>
    <property type="project" value="UniProtKB-SubCell"/>
</dbReference>
<dbReference type="NCBIfam" id="TIGR00879">
    <property type="entry name" value="SP"/>
    <property type="match status" value="1"/>
</dbReference>
<comment type="similarity">
    <text evidence="7">Belongs to the major facilitator superfamily. Sugar transporter (TC 2.A.1.1) family.</text>
</comment>
<proteinExistence type="inferred from homology"/>
<dbReference type="InterPro" id="IPR045263">
    <property type="entry name" value="GLUT"/>
</dbReference>
<feature type="transmembrane region" description="Helical" evidence="9">
    <location>
        <begin position="238"/>
        <end position="256"/>
    </location>
</feature>
<feature type="transmembrane region" description="Helical" evidence="9">
    <location>
        <begin position="516"/>
        <end position="540"/>
    </location>
</feature>
<dbReference type="FunFam" id="1.20.1250.20:FF:001511">
    <property type="entry name" value="Solute carrier family 2, facilitated glucose transporter member 5"/>
    <property type="match status" value="1"/>
</dbReference>
<dbReference type="InterPro" id="IPR005828">
    <property type="entry name" value="MFS_sugar_transport-like"/>
</dbReference>
<dbReference type="PANTHER" id="PTHR23503">
    <property type="entry name" value="SOLUTE CARRIER FAMILY 2"/>
    <property type="match status" value="1"/>
</dbReference>
<dbReference type="GO" id="GO:0005353">
    <property type="term" value="F:fructose transmembrane transporter activity"/>
    <property type="evidence" value="ECO:0007669"/>
    <property type="project" value="UniProtKB-ARBA"/>
</dbReference>
<feature type="transmembrane region" description="Helical" evidence="9">
    <location>
        <begin position="31"/>
        <end position="51"/>
    </location>
</feature>
<dbReference type="EMBL" id="REGN01001271">
    <property type="protein sequence ID" value="RNA35918.1"/>
    <property type="molecule type" value="Genomic_DNA"/>
</dbReference>
<comment type="caution">
    <text evidence="11">The sequence shown here is derived from an EMBL/GenBank/DDBJ whole genome shotgun (WGS) entry which is preliminary data.</text>
</comment>
<keyword evidence="8" id="KW-0175">Coiled coil</keyword>
<organism evidence="11 12">
    <name type="scientific">Brachionus plicatilis</name>
    <name type="common">Marine rotifer</name>
    <name type="synonym">Brachionus muelleri</name>
    <dbReference type="NCBI Taxonomy" id="10195"/>
    <lineage>
        <taxon>Eukaryota</taxon>
        <taxon>Metazoa</taxon>
        <taxon>Spiralia</taxon>
        <taxon>Gnathifera</taxon>
        <taxon>Rotifera</taxon>
        <taxon>Eurotatoria</taxon>
        <taxon>Monogononta</taxon>
        <taxon>Pseudotrocha</taxon>
        <taxon>Ploima</taxon>
        <taxon>Brachionidae</taxon>
        <taxon>Brachionus</taxon>
    </lineage>
</organism>
<reference evidence="11 12" key="1">
    <citation type="journal article" date="2018" name="Sci. Rep.">
        <title>Genomic signatures of local adaptation to the degree of environmental predictability in rotifers.</title>
        <authorList>
            <person name="Franch-Gras L."/>
            <person name="Hahn C."/>
            <person name="Garcia-Roger E.M."/>
            <person name="Carmona M.J."/>
            <person name="Serra M."/>
            <person name="Gomez A."/>
        </authorList>
    </citation>
    <scope>NUCLEOTIDE SEQUENCE [LARGE SCALE GENOMIC DNA]</scope>
    <source>
        <strain evidence="11">HYR1</strain>
    </source>
</reference>
<evidence type="ECO:0000256" key="2">
    <source>
        <dbReference type="ARBA" id="ARBA00022448"/>
    </source>
</evidence>
<comment type="subcellular location">
    <subcellularLocation>
        <location evidence="1">Cell membrane</location>
        <topology evidence="1">Multi-pass membrane protein</topology>
    </subcellularLocation>
</comment>
<evidence type="ECO:0000256" key="6">
    <source>
        <dbReference type="ARBA" id="ARBA00023136"/>
    </source>
</evidence>
<feature type="transmembrane region" description="Helical" evidence="9">
    <location>
        <begin position="206"/>
        <end position="226"/>
    </location>
</feature>
<evidence type="ECO:0000256" key="9">
    <source>
        <dbReference type="SAM" id="Phobius"/>
    </source>
</evidence>
<dbReference type="STRING" id="10195.A0A3M7SK71"/>
<accession>A0A3M7SK71</accession>
<gene>
    <name evidence="11" type="ORF">BpHYR1_040151</name>
</gene>
<feature type="transmembrane region" description="Helical" evidence="9">
    <location>
        <begin position="450"/>
        <end position="471"/>
    </location>
</feature>
<dbReference type="InterPro" id="IPR005829">
    <property type="entry name" value="Sugar_transporter_CS"/>
</dbReference>
<evidence type="ECO:0000259" key="10">
    <source>
        <dbReference type="PROSITE" id="PS50850"/>
    </source>
</evidence>
<evidence type="ECO:0000313" key="11">
    <source>
        <dbReference type="EMBL" id="RNA35918.1"/>
    </source>
</evidence>
<evidence type="ECO:0000256" key="1">
    <source>
        <dbReference type="ARBA" id="ARBA00004651"/>
    </source>
</evidence>
<protein>
    <submittedName>
        <fullName evidence="11">Solute carrier family facilitated glucose transporter member 1-like</fullName>
    </submittedName>
</protein>
<dbReference type="InterPro" id="IPR003663">
    <property type="entry name" value="Sugar/inositol_transpt"/>
</dbReference>
<dbReference type="PRINTS" id="PR00171">
    <property type="entry name" value="SUGRTRNSPORT"/>
</dbReference>
<dbReference type="AlphaFoldDB" id="A0A3M7SK71"/>
<feature type="coiled-coil region" evidence="8">
    <location>
        <begin position="90"/>
        <end position="160"/>
    </location>
</feature>
<dbReference type="OrthoDB" id="4540492at2759"/>
<keyword evidence="5 9" id="KW-1133">Transmembrane helix</keyword>
<keyword evidence="4 9" id="KW-0812">Transmembrane</keyword>
<feature type="transmembrane region" description="Helical" evidence="9">
    <location>
        <begin position="268"/>
        <end position="290"/>
    </location>
</feature>
<feature type="transmembrane region" description="Helical" evidence="9">
    <location>
        <begin position="546"/>
        <end position="563"/>
    </location>
</feature>
<evidence type="ECO:0000256" key="5">
    <source>
        <dbReference type="ARBA" id="ARBA00022989"/>
    </source>
</evidence>
<evidence type="ECO:0000313" key="12">
    <source>
        <dbReference type="Proteomes" id="UP000276133"/>
    </source>
</evidence>
<dbReference type="Proteomes" id="UP000276133">
    <property type="component" value="Unassembled WGS sequence"/>
</dbReference>